<evidence type="ECO:0000256" key="7">
    <source>
        <dbReference type="ARBA" id="ARBA00022840"/>
    </source>
</evidence>
<dbReference type="Pfam" id="PF01409">
    <property type="entry name" value="tRNA-synt_2d"/>
    <property type="match status" value="1"/>
</dbReference>
<dbReference type="GO" id="GO:0000049">
    <property type="term" value="F:tRNA binding"/>
    <property type="evidence" value="ECO:0007669"/>
    <property type="project" value="InterPro"/>
</dbReference>
<proteinExistence type="predicted"/>
<keyword evidence="8" id="KW-0460">Magnesium</keyword>
<dbReference type="GO" id="GO:0046872">
    <property type="term" value="F:metal ion binding"/>
    <property type="evidence" value="ECO:0007669"/>
    <property type="project" value="UniProtKB-KW"/>
</dbReference>
<dbReference type="CDD" id="cd00496">
    <property type="entry name" value="PheRS_alpha_core"/>
    <property type="match status" value="1"/>
</dbReference>
<dbReference type="Gene3D" id="3.30.930.10">
    <property type="entry name" value="Bira Bifunctional Protein, Domain 2"/>
    <property type="match status" value="1"/>
</dbReference>
<keyword evidence="9" id="KW-0648">Protein biosynthesis</keyword>
<accession>A0A2H0UAS0</accession>
<evidence type="ECO:0000313" key="14">
    <source>
        <dbReference type="Proteomes" id="UP000230179"/>
    </source>
</evidence>
<name>A0A2H0UAS0_9BACT</name>
<evidence type="ECO:0000259" key="12">
    <source>
        <dbReference type="PROSITE" id="PS50862"/>
    </source>
</evidence>
<evidence type="ECO:0000256" key="5">
    <source>
        <dbReference type="ARBA" id="ARBA00022723"/>
    </source>
</evidence>
<comment type="catalytic activity">
    <reaction evidence="11">
        <text>tRNA(Phe) + L-phenylalanine + ATP = L-phenylalanyl-tRNA(Phe) + AMP + diphosphate + H(+)</text>
        <dbReference type="Rhea" id="RHEA:19413"/>
        <dbReference type="Rhea" id="RHEA-COMP:9668"/>
        <dbReference type="Rhea" id="RHEA-COMP:9699"/>
        <dbReference type="ChEBI" id="CHEBI:15378"/>
        <dbReference type="ChEBI" id="CHEBI:30616"/>
        <dbReference type="ChEBI" id="CHEBI:33019"/>
        <dbReference type="ChEBI" id="CHEBI:58095"/>
        <dbReference type="ChEBI" id="CHEBI:78442"/>
        <dbReference type="ChEBI" id="CHEBI:78531"/>
        <dbReference type="ChEBI" id="CHEBI:456215"/>
        <dbReference type="EC" id="6.1.1.20"/>
    </reaction>
</comment>
<organism evidence="13 14">
    <name type="scientific">Candidatus Kaiserbacteria bacterium CG10_big_fil_rev_8_21_14_0_10_56_12</name>
    <dbReference type="NCBI Taxonomy" id="1974611"/>
    <lineage>
        <taxon>Bacteria</taxon>
        <taxon>Candidatus Kaiseribacteriota</taxon>
    </lineage>
</organism>
<evidence type="ECO:0000256" key="11">
    <source>
        <dbReference type="ARBA" id="ARBA00049255"/>
    </source>
</evidence>
<dbReference type="EMBL" id="PFBL01000001">
    <property type="protein sequence ID" value="PIR83492.1"/>
    <property type="molecule type" value="Genomic_DNA"/>
</dbReference>
<evidence type="ECO:0000256" key="1">
    <source>
        <dbReference type="ARBA" id="ARBA00004496"/>
    </source>
</evidence>
<dbReference type="InterPro" id="IPR004529">
    <property type="entry name" value="Phe-tRNA-synth_IIc_asu"/>
</dbReference>
<evidence type="ECO:0000256" key="10">
    <source>
        <dbReference type="ARBA" id="ARBA00023146"/>
    </source>
</evidence>
<gene>
    <name evidence="13" type="ORF">COU19_00110</name>
</gene>
<dbReference type="EC" id="6.1.1.20" evidence="2"/>
<keyword evidence="4 13" id="KW-0436">Ligase</keyword>
<dbReference type="Proteomes" id="UP000230179">
    <property type="component" value="Unassembled WGS sequence"/>
</dbReference>
<dbReference type="InterPro" id="IPR006195">
    <property type="entry name" value="aa-tRNA-synth_II"/>
</dbReference>
<keyword evidence="3" id="KW-0963">Cytoplasm</keyword>
<dbReference type="GO" id="GO:0006432">
    <property type="term" value="P:phenylalanyl-tRNA aminoacylation"/>
    <property type="evidence" value="ECO:0007669"/>
    <property type="project" value="InterPro"/>
</dbReference>
<dbReference type="PROSITE" id="PS50862">
    <property type="entry name" value="AA_TRNA_LIGASE_II"/>
    <property type="match status" value="1"/>
</dbReference>
<evidence type="ECO:0000256" key="4">
    <source>
        <dbReference type="ARBA" id="ARBA00022598"/>
    </source>
</evidence>
<reference evidence="14" key="1">
    <citation type="submission" date="2017-09" db="EMBL/GenBank/DDBJ databases">
        <title>Depth-based differentiation of microbial function through sediment-hosted aquifers and enrichment of novel symbionts in the deep terrestrial subsurface.</title>
        <authorList>
            <person name="Probst A.J."/>
            <person name="Ladd B."/>
            <person name="Jarett J.K."/>
            <person name="Geller-Mcgrath D.E."/>
            <person name="Sieber C.M.K."/>
            <person name="Emerson J.B."/>
            <person name="Anantharaman K."/>
            <person name="Thomas B.C."/>
            <person name="Malmstrom R."/>
            <person name="Stieglmeier M."/>
            <person name="Klingl A."/>
            <person name="Woyke T."/>
            <person name="Ryan C.M."/>
            <person name="Banfield J.F."/>
        </authorList>
    </citation>
    <scope>NUCLEOTIDE SEQUENCE [LARGE SCALE GENOMIC DNA]</scope>
</reference>
<evidence type="ECO:0000256" key="6">
    <source>
        <dbReference type="ARBA" id="ARBA00022741"/>
    </source>
</evidence>
<keyword evidence="6" id="KW-0547">Nucleotide-binding</keyword>
<protein>
    <recommendedName>
        <fullName evidence="2">phenylalanine--tRNA ligase</fullName>
        <ecNumber evidence="2">6.1.1.20</ecNumber>
    </recommendedName>
</protein>
<evidence type="ECO:0000313" key="13">
    <source>
        <dbReference type="EMBL" id="PIR83492.1"/>
    </source>
</evidence>
<evidence type="ECO:0000256" key="2">
    <source>
        <dbReference type="ARBA" id="ARBA00012814"/>
    </source>
</evidence>
<comment type="subcellular location">
    <subcellularLocation>
        <location evidence="1">Cytoplasm</location>
    </subcellularLocation>
</comment>
<dbReference type="GO" id="GO:0004826">
    <property type="term" value="F:phenylalanine-tRNA ligase activity"/>
    <property type="evidence" value="ECO:0007669"/>
    <property type="project" value="UniProtKB-EC"/>
</dbReference>
<evidence type="ECO:0000256" key="3">
    <source>
        <dbReference type="ARBA" id="ARBA00022490"/>
    </source>
</evidence>
<comment type="caution">
    <text evidence="13">The sequence shown here is derived from an EMBL/GenBank/DDBJ whole genome shotgun (WGS) entry which is preliminary data.</text>
</comment>
<dbReference type="PANTHER" id="PTHR11538">
    <property type="entry name" value="PHENYLALANYL-TRNA SYNTHETASE"/>
    <property type="match status" value="1"/>
</dbReference>
<sequence length="252" mass="28082">MQAETGQNGRLHPMSVAIRDIVEIFGRMGFSIAFGPEIEDDFHNFTGLNIPPDHPARSMQDTFWIKEGTKSDAHALRTHTTSVSIRALEKLAKEGGTRARVISPGKVFRNEATDMTHEAQFYQLDGFAVGAPGEVTLGHLKGTLLRFYKEYLGPDVRIRFRPSFFGFTEPSVEVDVWFTSPGKEGRWLEVLGAGMFHPNVIRAAGLDPDTVQGFAFGGGIERILMIKYGIPDVRLFHTGDVRFVHAFDQEVT</sequence>
<dbReference type="NCBIfam" id="TIGR00468">
    <property type="entry name" value="pheS"/>
    <property type="match status" value="1"/>
</dbReference>
<evidence type="ECO:0000256" key="8">
    <source>
        <dbReference type="ARBA" id="ARBA00022842"/>
    </source>
</evidence>
<dbReference type="InterPro" id="IPR002319">
    <property type="entry name" value="Phenylalanyl-tRNA_Synthase"/>
</dbReference>
<keyword evidence="10" id="KW-0030">Aminoacyl-tRNA synthetase</keyword>
<keyword evidence="5" id="KW-0479">Metal-binding</keyword>
<keyword evidence="7" id="KW-0067">ATP-binding</keyword>
<feature type="domain" description="Aminoacyl-transfer RNA synthetases class-II family profile" evidence="12">
    <location>
        <begin position="14"/>
        <end position="226"/>
    </location>
</feature>
<dbReference type="GO" id="GO:0005737">
    <property type="term" value="C:cytoplasm"/>
    <property type="evidence" value="ECO:0007669"/>
    <property type="project" value="UniProtKB-SubCell"/>
</dbReference>
<evidence type="ECO:0000256" key="9">
    <source>
        <dbReference type="ARBA" id="ARBA00022917"/>
    </source>
</evidence>
<dbReference type="GO" id="GO:0005524">
    <property type="term" value="F:ATP binding"/>
    <property type="evidence" value="ECO:0007669"/>
    <property type="project" value="UniProtKB-KW"/>
</dbReference>
<dbReference type="InterPro" id="IPR045864">
    <property type="entry name" value="aa-tRNA-synth_II/BPL/LPL"/>
</dbReference>
<dbReference type="SUPFAM" id="SSF55681">
    <property type="entry name" value="Class II aaRS and biotin synthetases"/>
    <property type="match status" value="1"/>
</dbReference>
<dbReference type="PANTHER" id="PTHR11538:SF41">
    <property type="entry name" value="PHENYLALANINE--TRNA LIGASE, MITOCHONDRIAL"/>
    <property type="match status" value="1"/>
</dbReference>
<dbReference type="AlphaFoldDB" id="A0A2H0UAS0"/>